<reference evidence="1 2" key="1">
    <citation type="submission" date="2024-01" db="EMBL/GenBank/DDBJ databases">
        <authorList>
            <person name="Waweru B."/>
        </authorList>
    </citation>
    <scope>NUCLEOTIDE SEQUENCE [LARGE SCALE GENOMIC DNA]</scope>
</reference>
<dbReference type="Proteomes" id="UP001314170">
    <property type="component" value="Unassembled WGS sequence"/>
</dbReference>
<keyword evidence="2" id="KW-1185">Reference proteome</keyword>
<organism evidence="1 2">
    <name type="scientific">Dovyalis caffra</name>
    <dbReference type="NCBI Taxonomy" id="77055"/>
    <lineage>
        <taxon>Eukaryota</taxon>
        <taxon>Viridiplantae</taxon>
        <taxon>Streptophyta</taxon>
        <taxon>Embryophyta</taxon>
        <taxon>Tracheophyta</taxon>
        <taxon>Spermatophyta</taxon>
        <taxon>Magnoliopsida</taxon>
        <taxon>eudicotyledons</taxon>
        <taxon>Gunneridae</taxon>
        <taxon>Pentapetalae</taxon>
        <taxon>rosids</taxon>
        <taxon>fabids</taxon>
        <taxon>Malpighiales</taxon>
        <taxon>Salicaceae</taxon>
        <taxon>Flacourtieae</taxon>
        <taxon>Dovyalis</taxon>
    </lineage>
</organism>
<dbReference type="EMBL" id="CAWUPB010001154">
    <property type="protein sequence ID" value="CAK7338628.1"/>
    <property type="molecule type" value="Genomic_DNA"/>
</dbReference>
<comment type="caution">
    <text evidence="1">The sequence shown here is derived from an EMBL/GenBank/DDBJ whole genome shotgun (WGS) entry which is preliminary data.</text>
</comment>
<evidence type="ECO:0000313" key="1">
    <source>
        <dbReference type="EMBL" id="CAK7338628.1"/>
    </source>
</evidence>
<sequence>MEAKSKLGLDTFTKLGLGRTLLLSLDRIDKLNLDRLLLVVLGTKTPTYKRKGKAIEIGQTSMGPAPTKVSLCGLLERTIWVVKAG</sequence>
<dbReference type="AlphaFoldDB" id="A0AAV1RRF9"/>
<name>A0AAV1RRF9_9ROSI</name>
<accession>A0AAV1RRF9</accession>
<proteinExistence type="predicted"/>
<protein>
    <submittedName>
        <fullName evidence="1">Uncharacterized protein</fullName>
    </submittedName>
</protein>
<gene>
    <name evidence="1" type="ORF">DCAF_LOCUS13676</name>
</gene>
<evidence type="ECO:0000313" key="2">
    <source>
        <dbReference type="Proteomes" id="UP001314170"/>
    </source>
</evidence>